<organism evidence="3 4">
    <name type="scientific">Serratia rubidaea</name>
    <name type="common">Serratia marinorubra</name>
    <dbReference type="NCBI Taxonomy" id="61652"/>
    <lineage>
        <taxon>Bacteria</taxon>
        <taxon>Pseudomonadati</taxon>
        <taxon>Pseudomonadota</taxon>
        <taxon>Gammaproteobacteria</taxon>
        <taxon>Enterobacterales</taxon>
        <taxon>Yersiniaceae</taxon>
        <taxon>Serratia</taxon>
    </lineage>
</organism>
<comment type="subcellular location">
    <subcellularLocation>
        <location evidence="1">Membrane</location>
        <topology evidence="1">Single-pass membrane protein</topology>
    </subcellularLocation>
</comment>
<protein>
    <submittedName>
        <fullName evidence="3">Tfp pilus assembly protein FimT</fullName>
    </submittedName>
</protein>
<dbReference type="NCBIfam" id="TIGR02532">
    <property type="entry name" value="IV_pilin_GFxxxE"/>
    <property type="match status" value="1"/>
</dbReference>
<evidence type="ECO:0000313" key="3">
    <source>
        <dbReference type="EMBL" id="VEA69750.1"/>
    </source>
</evidence>
<dbReference type="InterPro" id="IPR045584">
    <property type="entry name" value="Pilin-like"/>
</dbReference>
<dbReference type="STRING" id="61652.AXX16_1515"/>
<keyword evidence="2" id="KW-1133">Transmembrane helix</keyword>
<keyword evidence="2" id="KW-0472">Membrane</keyword>
<dbReference type="NCBIfam" id="NF007800">
    <property type="entry name" value="PRK10506.1"/>
    <property type="match status" value="1"/>
</dbReference>
<keyword evidence="2" id="KW-0812">Transmembrane</keyword>
<proteinExistence type="predicted"/>
<evidence type="ECO:0000256" key="1">
    <source>
        <dbReference type="ARBA" id="ARBA00004167"/>
    </source>
</evidence>
<name>A0A447QI73_SERRU</name>
<accession>A0A447QI73</accession>
<evidence type="ECO:0000256" key="2">
    <source>
        <dbReference type="SAM" id="Phobius"/>
    </source>
</evidence>
<dbReference type="GO" id="GO:0016020">
    <property type="term" value="C:membrane"/>
    <property type="evidence" value="ECO:0007669"/>
    <property type="project" value="UniProtKB-SubCell"/>
</dbReference>
<reference evidence="3 4" key="1">
    <citation type="submission" date="2018-12" db="EMBL/GenBank/DDBJ databases">
        <authorList>
            <consortium name="Pathogen Informatics"/>
        </authorList>
    </citation>
    <scope>NUCLEOTIDE SEQUENCE [LARGE SCALE GENOMIC DNA]</scope>
    <source>
        <strain evidence="3 4">NCTC9419</strain>
    </source>
</reference>
<dbReference type="SUPFAM" id="SSF54523">
    <property type="entry name" value="Pili subunits"/>
    <property type="match status" value="1"/>
</dbReference>
<sequence>MNDNFHHGVSRQRGITLMELLLAVLISAMLSGWGVSHWRQHQQALRLEQAAQQLLVFLQRLQADANWCNRTALLWFKPHGRWCLGSGAEPADCRQPARWRFTPPSDDIRLLDFTRKELGFYGVRNSAQAGHIRLGNDAGQLQVVLSGQGRLRICSVGSALRGIRAC</sequence>
<dbReference type="Pfam" id="PF07963">
    <property type="entry name" value="N_methyl"/>
    <property type="match status" value="1"/>
</dbReference>
<dbReference type="InterPro" id="IPR012902">
    <property type="entry name" value="N_methyl_site"/>
</dbReference>
<feature type="transmembrane region" description="Helical" evidence="2">
    <location>
        <begin position="20"/>
        <end position="38"/>
    </location>
</feature>
<dbReference type="EMBL" id="LR134155">
    <property type="protein sequence ID" value="VEA69750.1"/>
    <property type="molecule type" value="Genomic_DNA"/>
</dbReference>
<evidence type="ECO:0000313" key="4">
    <source>
        <dbReference type="Proteomes" id="UP000271603"/>
    </source>
</evidence>
<dbReference type="Proteomes" id="UP000271603">
    <property type="component" value="Chromosome"/>
</dbReference>
<dbReference type="AlphaFoldDB" id="A0A447QI73"/>
<gene>
    <name evidence="3" type="ORF">NCTC9419_01236</name>
</gene>